<feature type="domain" description="Reverse transcriptase RNase H-like" evidence="8">
    <location>
        <begin position="3"/>
        <end position="55"/>
    </location>
</feature>
<evidence type="ECO:0000256" key="4">
    <source>
        <dbReference type="ARBA" id="ARBA00022759"/>
    </source>
</evidence>
<evidence type="ECO:0000313" key="9">
    <source>
        <dbReference type="EMBL" id="KAK1692909.1"/>
    </source>
</evidence>
<evidence type="ECO:0000256" key="6">
    <source>
        <dbReference type="ARBA" id="ARBA00022918"/>
    </source>
</evidence>
<dbReference type="GO" id="GO:0004519">
    <property type="term" value="F:endonuclease activity"/>
    <property type="evidence" value="ECO:0007669"/>
    <property type="project" value="UniProtKB-KW"/>
</dbReference>
<dbReference type="EMBL" id="JAUUTY010000001">
    <property type="protein sequence ID" value="KAK1692909.1"/>
    <property type="molecule type" value="Genomic_DNA"/>
</dbReference>
<keyword evidence="5" id="KW-0378">Hydrolase</keyword>
<dbReference type="Gene3D" id="3.10.20.370">
    <property type="match status" value="1"/>
</dbReference>
<reference evidence="9" key="1">
    <citation type="submission" date="2023-07" db="EMBL/GenBank/DDBJ databases">
        <title>A chromosome-level genome assembly of Lolium multiflorum.</title>
        <authorList>
            <person name="Chen Y."/>
            <person name="Copetti D."/>
            <person name="Kolliker R."/>
            <person name="Studer B."/>
        </authorList>
    </citation>
    <scope>NUCLEOTIDE SEQUENCE</scope>
    <source>
        <strain evidence="9">02402/16</strain>
        <tissue evidence="9">Leaf</tissue>
    </source>
</reference>
<dbReference type="InterPro" id="IPR041373">
    <property type="entry name" value="RT_RNaseH"/>
</dbReference>
<dbReference type="Proteomes" id="UP001231189">
    <property type="component" value="Unassembled WGS sequence"/>
</dbReference>
<dbReference type="PANTHER" id="PTHR34072:SF52">
    <property type="entry name" value="RIBONUCLEASE H"/>
    <property type="match status" value="1"/>
</dbReference>
<organism evidence="9 10">
    <name type="scientific">Lolium multiflorum</name>
    <name type="common">Italian ryegrass</name>
    <name type="synonym">Lolium perenne subsp. multiflorum</name>
    <dbReference type="NCBI Taxonomy" id="4521"/>
    <lineage>
        <taxon>Eukaryota</taxon>
        <taxon>Viridiplantae</taxon>
        <taxon>Streptophyta</taxon>
        <taxon>Embryophyta</taxon>
        <taxon>Tracheophyta</taxon>
        <taxon>Spermatophyta</taxon>
        <taxon>Magnoliopsida</taxon>
        <taxon>Liliopsida</taxon>
        <taxon>Poales</taxon>
        <taxon>Poaceae</taxon>
        <taxon>BOP clade</taxon>
        <taxon>Pooideae</taxon>
        <taxon>Poodae</taxon>
        <taxon>Poeae</taxon>
        <taxon>Poeae Chloroplast Group 2 (Poeae type)</taxon>
        <taxon>Loliodinae</taxon>
        <taxon>Loliinae</taxon>
        <taxon>Lolium</taxon>
    </lineage>
</organism>
<dbReference type="Pfam" id="PF17917">
    <property type="entry name" value="RT_RNaseH"/>
    <property type="match status" value="1"/>
</dbReference>
<keyword evidence="6" id="KW-0695">RNA-directed DNA polymerase</keyword>
<evidence type="ECO:0000256" key="1">
    <source>
        <dbReference type="ARBA" id="ARBA00022679"/>
    </source>
</evidence>
<evidence type="ECO:0000259" key="8">
    <source>
        <dbReference type="Pfam" id="PF17917"/>
    </source>
</evidence>
<keyword evidence="2" id="KW-0548">Nucleotidyltransferase</keyword>
<name>A0AAD8TVB9_LOLMU</name>
<dbReference type="SUPFAM" id="SSF56672">
    <property type="entry name" value="DNA/RNA polymerases"/>
    <property type="match status" value="1"/>
</dbReference>
<dbReference type="InterPro" id="IPR043502">
    <property type="entry name" value="DNA/RNA_pol_sf"/>
</dbReference>
<evidence type="ECO:0000256" key="3">
    <source>
        <dbReference type="ARBA" id="ARBA00022722"/>
    </source>
</evidence>
<evidence type="ECO:0000256" key="7">
    <source>
        <dbReference type="SAM" id="MobiDB-lite"/>
    </source>
</evidence>
<evidence type="ECO:0000313" key="10">
    <source>
        <dbReference type="Proteomes" id="UP001231189"/>
    </source>
</evidence>
<keyword evidence="3" id="KW-0540">Nuclease</keyword>
<dbReference type="AlphaFoldDB" id="A0AAD8TVB9"/>
<gene>
    <name evidence="9" type="ORF">QYE76_009606</name>
</gene>
<dbReference type="PANTHER" id="PTHR34072">
    <property type="entry name" value="ENZYMATIC POLYPROTEIN-RELATED"/>
    <property type="match status" value="1"/>
</dbReference>
<evidence type="ECO:0000256" key="5">
    <source>
        <dbReference type="ARBA" id="ARBA00022801"/>
    </source>
</evidence>
<evidence type="ECO:0000256" key="2">
    <source>
        <dbReference type="ARBA" id="ARBA00022695"/>
    </source>
</evidence>
<keyword evidence="10" id="KW-1185">Reference proteome</keyword>
<proteinExistence type="predicted"/>
<feature type="region of interest" description="Disordered" evidence="7">
    <location>
        <begin position="137"/>
        <end position="189"/>
    </location>
</feature>
<dbReference type="GO" id="GO:0016787">
    <property type="term" value="F:hydrolase activity"/>
    <property type="evidence" value="ECO:0007669"/>
    <property type="project" value="UniProtKB-KW"/>
</dbReference>
<comment type="caution">
    <text evidence="9">The sequence shown here is derived from an EMBL/GenBank/DDBJ whole genome shotgun (WGS) entry which is preliminary data.</text>
</comment>
<dbReference type="GO" id="GO:0003964">
    <property type="term" value="F:RNA-directed DNA polymerase activity"/>
    <property type="evidence" value="ECO:0007669"/>
    <property type="project" value="UniProtKB-KW"/>
</dbReference>
<protein>
    <recommendedName>
        <fullName evidence="8">Reverse transcriptase RNase H-like domain-containing protein</fullName>
    </recommendedName>
</protein>
<accession>A0AAD8TVB9</accession>
<sequence>MPDITKPFDVYCDASKIGLGCVLMQEGKVISYLSRQVKQHEQNYPTHDLELAAVVLKGMASLPHGNPSKEIFSELDEINAHGPIFARSFQKTGTKWGHEAARQWRRGPGAGRAALASGPLVTPLDLPLRLIKASVTKQYREPRSGKPSGAAAANPISGDSEIASGTPARGESSPGGLSTAMVASGVMSE</sequence>
<keyword evidence="1" id="KW-0808">Transferase</keyword>
<keyword evidence="4" id="KW-0255">Endonuclease</keyword>